<comment type="subcellular location">
    <subcellularLocation>
        <location evidence="1">Cell outer membrane</location>
        <topology evidence="1">Multi-pass membrane protein</topology>
    </subcellularLocation>
</comment>
<dbReference type="HOGENOM" id="CLU_016085_0_0_5"/>
<proteinExistence type="inferred from homology"/>
<dbReference type="STRING" id="452662.SJA_C1-19050"/>
<evidence type="ECO:0000256" key="1">
    <source>
        <dbReference type="ARBA" id="ARBA00004571"/>
    </source>
</evidence>
<evidence type="ECO:0000256" key="7">
    <source>
        <dbReference type="ARBA" id="ARBA00023237"/>
    </source>
</evidence>
<dbReference type="Gene3D" id="2.170.130.10">
    <property type="entry name" value="TonB-dependent receptor, plug domain"/>
    <property type="match status" value="1"/>
</dbReference>
<feature type="domain" description="TonB-dependent receptor plug" evidence="11">
    <location>
        <begin position="53"/>
        <end position="157"/>
    </location>
</feature>
<feature type="chain" id="PRO_5003068359" evidence="9">
    <location>
        <begin position="20"/>
        <end position="670"/>
    </location>
</feature>
<keyword evidence="5 8" id="KW-0798">TonB box</keyword>
<dbReference type="eggNOG" id="COG4206">
    <property type="taxonomic scope" value="Bacteria"/>
</dbReference>
<dbReference type="GO" id="GO:0015344">
    <property type="term" value="F:siderophore uptake transmembrane transporter activity"/>
    <property type="evidence" value="ECO:0007669"/>
    <property type="project" value="TreeGrafter"/>
</dbReference>
<dbReference type="InterPro" id="IPR039426">
    <property type="entry name" value="TonB-dep_rcpt-like"/>
</dbReference>
<dbReference type="InterPro" id="IPR036942">
    <property type="entry name" value="Beta-barrel_TonB_sf"/>
</dbReference>
<gene>
    <name evidence="12" type="ordered locus">SJA_C1-19050</name>
</gene>
<dbReference type="AlphaFoldDB" id="D4Z2A7"/>
<protein>
    <submittedName>
        <fullName evidence="12">TonB-dependent receptor-like protein</fullName>
    </submittedName>
</protein>
<keyword evidence="13" id="KW-1185">Reference proteome</keyword>
<evidence type="ECO:0000259" key="10">
    <source>
        <dbReference type="Pfam" id="PF00593"/>
    </source>
</evidence>
<sequence>MSGLGALALLLTTSAAADAAAQMQPAPADSSEPGDIVVTARADRKIGRAESASEGAVSGAELMTRPILRTSELAEAVPGMIAVQHSGGGKAAQYLIRGYNLDHGTDFSIAVDNMPFNLRSHAHGHGYLDLNGLIPETIDHIAYRKGPYRAGDGDFSFVGAASLDTKDRFEQPFATVSAGSYGYRRLAGGGSFDLASGTVLLAADLNTNDGPWQLAEHLRHVAAFAKYSQETPLGTLRASLSIYDASWRPTEQIPVRAIGTILDDRFGSLDPYLRGSTNREVFNIGITGKEWTLTAYAQHYKFDLLSNFTFFLDDPVHGDELEQAENRWTFGGRIARRITLTDRLGLTLGLDAQTDKIDGLGLYHTEQGTRLEARSLVDARETSVSGYAEATWKPMDRLNLLAGARVDHFAFRTVARGGDATSGTAQDTIVTPKLGANVTVTPNFALYANYGQGFHSNAIRGIISPDDPTPGLARATGYEVGARFEKGPFNLSFTHWWSRSSSELIYSGDDGTVSPTGPSHRHGFELVGYWKATRWLTFDGVYATNHARFVDAPGADRVPNALESAGEFGMSAAFEKFNAAVRLRYLGPHSLIEDNSVRSPATTVVNLRLGRQFGPFDVDLELLNLFDTARADADYYYASRLPGEPLDGVEGIHSRTVEPRMIRIGATVRL</sequence>
<feature type="domain" description="TonB-dependent receptor-like beta-barrel" evidence="10">
    <location>
        <begin position="262"/>
        <end position="625"/>
    </location>
</feature>
<dbReference type="EMBL" id="AP010803">
    <property type="protein sequence ID" value="BAI96739.1"/>
    <property type="molecule type" value="Genomic_DNA"/>
</dbReference>
<evidence type="ECO:0000256" key="8">
    <source>
        <dbReference type="RuleBase" id="RU003357"/>
    </source>
</evidence>
<dbReference type="InterPro" id="IPR037066">
    <property type="entry name" value="Plug_dom_sf"/>
</dbReference>
<dbReference type="GO" id="GO:0044718">
    <property type="term" value="P:siderophore transmembrane transport"/>
    <property type="evidence" value="ECO:0007669"/>
    <property type="project" value="TreeGrafter"/>
</dbReference>
<keyword evidence="7" id="KW-0998">Cell outer membrane</keyword>
<dbReference type="InterPro" id="IPR012910">
    <property type="entry name" value="Plug_dom"/>
</dbReference>
<dbReference type="KEGG" id="sjp:SJA_C1-19050"/>
<dbReference type="Gene3D" id="2.40.170.20">
    <property type="entry name" value="TonB-dependent receptor, beta-barrel domain"/>
    <property type="match status" value="1"/>
</dbReference>
<accession>D4Z2A7</accession>
<evidence type="ECO:0000256" key="9">
    <source>
        <dbReference type="SAM" id="SignalP"/>
    </source>
</evidence>
<keyword evidence="4" id="KW-0812">Transmembrane</keyword>
<evidence type="ECO:0000259" key="11">
    <source>
        <dbReference type="Pfam" id="PF07715"/>
    </source>
</evidence>
<dbReference type="GeneID" id="29273496"/>
<dbReference type="InterPro" id="IPR000531">
    <property type="entry name" value="Beta-barrel_TonB"/>
</dbReference>
<dbReference type="PANTHER" id="PTHR30069">
    <property type="entry name" value="TONB-DEPENDENT OUTER MEMBRANE RECEPTOR"/>
    <property type="match status" value="1"/>
</dbReference>
<evidence type="ECO:0000256" key="4">
    <source>
        <dbReference type="ARBA" id="ARBA00022692"/>
    </source>
</evidence>
<keyword evidence="6 8" id="KW-0472">Membrane</keyword>
<dbReference type="PANTHER" id="PTHR30069:SF36">
    <property type="entry name" value="BLL6948 PROTEIN"/>
    <property type="match status" value="1"/>
</dbReference>
<dbReference type="GO" id="GO:0009279">
    <property type="term" value="C:cell outer membrane"/>
    <property type="evidence" value="ECO:0007669"/>
    <property type="project" value="UniProtKB-SubCell"/>
</dbReference>
<keyword evidence="3" id="KW-1134">Transmembrane beta strand</keyword>
<reference evidence="12 13" key="1">
    <citation type="journal article" date="2010" name="J. Bacteriol.">
        <title>Complete genome sequence of the representative gamma-hexachlorocyclohexane-degrading bacterium Sphingobium japonicum UT26.</title>
        <authorList>
            <person name="Nagata Y."/>
            <person name="Ohtsubo Y."/>
            <person name="Endo R."/>
            <person name="Ichikawa N."/>
            <person name="Ankai A."/>
            <person name="Oguchi A."/>
            <person name="Fukui S."/>
            <person name="Fujita N."/>
            <person name="Tsuda M."/>
        </authorList>
    </citation>
    <scope>NUCLEOTIDE SEQUENCE [LARGE SCALE GENOMIC DNA]</scope>
    <source>
        <strain evidence="13">DSM 16413 / CCM 7287 / MTCC 6362 / UT26 / NBRC 101211 / UT26S</strain>
    </source>
</reference>
<evidence type="ECO:0000256" key="2">
    <source>
        <dbReference type="ARBA" id="ARBA00022448"/>
    </source>
</evidence>
<keyword evidence="9" id="KW-0732">Signal</keyword>
<feature type="signal peptide" evidence="9">
    <location>
        <begin position="1"/>
        <end position="19"/>
    </location>
</feature>
<name>D4Z2A7_SPHIU</name>
<dbReference type="RefSeq" id="WP_013040212.1">
    <property type="nucleotide sequence ID" value="NC_014006.1"/>
</dbReference>
<evidence type="ECO:0000313" key="12">
    <source>
        <dbReference type="EMBL" id="BAI96739.1"/>
    </source>
</evidence>
<dbReference type="Pfam" id="PF07715">
    <property type="entry name" value="Plug"/>
    <property type="match status" value="1"/>
</dbReference>
<evidence type="ECO:0000256" key="6">
    <source>
        <dbReference type="ARBA" id="ARBA00023136"/>
    </source>
</evidence>
<dbReference type="Proteomes" id="UP000007753">
    <property type="component" value="Chromosome 1"/>
</dbReference>
<dbReference type="SUPFAM" id="SSF56935">
    <property type="entry name" value="Porins"/>
    <property type="match status" value="1"/>
</dbReference>
<dbReference type="Pfam" id="PF00593">
    <property type="entry name" value="TonB_dep_Rec_b-barrel"/>
    <property type="match status" value="1"/>
</dbReference>
<keyword evidence="12" id="KW-0675">Receptor</keyword>
<evidence type="ECO:0000256" key="3">
    <source>
        <dbReference type="ARBA" id="ARBA00022452"/>
    </source>
</evidence>
<organism evidence="12 13">
    <name type="scientific">Sphingobium indicum (strain DSM 16413 / CCM 7287 / MTCC 6362 / UT26 / NBRC 101211 / UT26S)</name>
    <name type="common">Sphingobium japonicum</name>
    <dbReference type="NCBI Taxonomy" id="452662"/>
    <lineage>
        <taxon>Bacteria</taxon>
        <taxon>Pseudomonadati</taxon>
        <taxon>Pseudomonadota</taxon>
        <taxon>Alphaproteobacteria</taxon>
        <taxon>Sphingomonadales</taxon>
        <taxon>Sphingomonadaceae</taxon>
        <taxon>Sphingobium</taxon>
    </lineage>
</organism>
<comment type="similarity">
    <text evidence="8">Belongs to the TonB-dependent receptor family.</text>
</comment>
<keyword evidence="2" id="KW-0813">Transport</keyword>
<evidence type="ECO:0000313" key="13">
    <source>
        <dbReference type="Proteomes" id="UP000007753"/>
    </source>
</evidence>
<evidence type="ECO:0000256" key="5">
    <source>
        <dbReference type="ARBA" id="ARBA00023077"/>
    </source>
</evidence>